<evidence type="ECO:0000313" key="1">
    <source>
        <dbReference type="EMBL" id="ARE84148.1"/>
    </source>
</evidence>
<evidence type="ECO:0000313" key="2">
    <source>
        <dbReference type="Proteomes" id="UP000192273"/>
    </source>
</evidence>
<proteinExistence type="predicted"/>
<reference evidence="1 2" key="1">
    <citation type="submission" date="2017-03" db="EMBL/GenBank/DDBJ databases">
        <title>Genome Sequence of Roseovarius mucosus strain SMR3 Isolated from a culture of the Diatom Skeletonema marinoi.</title>
        <authorList>
            <person name="Topel M."/>
            <person name="Pinder M."/>
            <person name="Johansson O.N."/>
            <person name="Kourtchenko O."/>
            <person name="Godhe A."/>
            <person name="Clarke A.K."/>
        </authorList>
    </citation>
    <scope>NUCLEOTIDE SEQUENCE [LARGE SCALE GENOMIC DNA]</scope>
    <source>
        <strain evidence="1 2">SMR3</strain>
    </source>
</reference>
<protein>
    <submittedName>
        <fullName evidence="1">Uncharacterized protein</fullName>
    </submittedName>
</protein>
<accession>A0A1V0RQU2</accession>
<dbReference type="AlphaFoldDB" id="A0A1V0RQU2"/>
<keyword evidence="2" id="KW-1185">Reference proteome</keyword>
<dbReference type="Proteomes" id="UP000192273">
    <property type="component" value="Chromosome"/>
</dbReference>
<name>A0A1V0RQU2_9RHOB</name>
<gene>
    <name evidence="1" type="ORF">ROSMUCSMR3_02679</name>
</gene>
<organism evidence="1 2">
    <name type="scientific">Roseovarius mucosus</name>
    <dbReference type="NCBI Taxonomy" id="215743"/>
    <lineage>
        <taxon>Bacteria</taxon>
        <taxon>Pseudomonadati</taxon>
        <taxon>Pseudomonadota</taxon>
        <taxon>Alphaproteobacteria</taxon>
        <taxon>Rhodobacterales</taxon>
        <taxon>Roseobacteraceae</taxon>
        <taxon>Roseovarius</taxon>
    </lineage>
</organism>
<sequence>MARDPDRSAMAGRSASAKAASVIRTLAAAITISIASRKGV</sequence>
<dbReference type="EMBL" id="CP020474">
    <property type="protein sequence ID" value="ARE84148.1"/>
    <property type="molecule type" value="Genomic_DNA"/>
</dbReference>
<dbReference type="KEGG" id="rmm:ROSMUCSMR3_02679"/>